<evidence type="ECO:0000256" key="1">
    <source>
        <dbReference type="ARBA" id="ARBA00004651"/>
    </source>
</evidence>
<feature type="transmembrane region" description="Helical" evidence="8">
    <location>
        <begin position="36"/>
        <end position="55"/>
    </location>
</feature>
<protein>
    <submittedName>
        <fullName evidence="9">AEC family transporter</fullName>
    </submittedName>
</protein>
<dbReference type="RefSeq" id="WP_272002115.1">
    <property type="nucleotide sequence ID" value="NZ_JAQLXO010000009.1"/>
</dbReference>
<dbReference type="PANTHER" id="PTHR36838">
    <property type="entry name" value="AUXIN EFFLUX CARRIER FAMILY PROTEIN"/>
    <property type="match status" value="1"/>
</dbReference>
<feature type="transmembrane region" description="Helical" evidence="8">
    <location>
        <begin position="156"/>
        <end position="178"/>
    </location>
</feature>
<comment type="subcellular location">
    <subcellularLocation>
        <location evidence="1">Cell membrane</location>
        <topology evidence="1">Multi-pass membrane protein</topology>
    </subcellularLocation>
</comment>
<dbReference type="GO" id="GO:0055085">
    <property type="term" value="P:transmembrane transport"/>
    <property type="evidence" value="ECO:0007669"/>
    <property type="project" value="InterPro"/>
</dbReference>
<keyword evidence="7 8" id="KW-0472">Membrane</keyword>
<keyword evidence="6 8" id="KW-1133">Transmembrane helix</keyword>
<dbReference type="Pfam" id="PF03547">
    <property type="entry name" value="Mem_trans"/>
    <property type="match status" value="1"/>
</dbReference>
<feature type="transmembrane region" description="Helical" evidence="8">
    <location>
        <begin position="123"/>
        <end position="144"/>
    </location>
</feature>
<feature type="transmembrane region" description="Helical" evidence="8">
    <location>
        <begin position="277"/>
        <end position="297"/>
    </location>
</feature>
<dbReference type="EMBL" id="JAQLXO010000009">
    <property type="protein sequence ID" value="MDB7982435.1"/>
    <property type="molecule type" value="Genomic_DNA"/>
</dbReference>
<feature type="transmembrane region" description="Helical" evidence="8">
    <location>
        <begin position="253"/>
        <end position="271"/>
    </location>
</feature>
<reference evidence="9" key="1">
    <citation type="submission" date="2023-01" db="EMBL/GenBank/DDBJ databases">
        <title>Human gut microbiome strain richness.</title>
        <authorList>
            <person name="Chen-Liaw A."/>
        </authorList>
    </citation>
    <scope>NUCLEOTIDE SEQUENCE</scope>
    <source>
        <strain evidence="9">D8_m1001271B151109d0_201107</strain>
    </source>
</reference>
<evidence type="ECO:0000256" key="4">
    <source>
        <dbReference type="ARBA" id="ARBA00022475"/>
    </source>
</evidence>
<dbReference type="Gene3D" id="1.20.1530.20">
    <property type="match status" value="1"/>
</dbReference>
<keyword evidence="5 8" id="KW-0812">Transmembrane</keyword>
<organism evidence="9 10">
    <name type="scientific">Faecalicoccus pleomorphus</name>
    <dbReference type="NCBI Taxonomy" id="1323"/>
    <lineage>
        <taxon>Bacteria</taxon>
        <taxon>Bacillati</taxon>
        <taxon>Bacillota</taxon>
        <taxon>Erysipelotrichia</taxon>
        <taxon>Erysipelotrichales</taxon>
        <taxon>Erysipelotrichaceae</taxon>
        <taxon>Faecalicoccus</taxon>
    </lineage>
</organism>
<evidence type="ECO:0000256" key="3">
    <source>
        <dbReference type="ARBA" id="ARBA00022448"/>
    </source>
</evidence>
<evidence type="ECO:0000256" key="8">
    <source>
        <dbReference type="SAM" id="Phobius"/>
    </source>
</evidence>
<comment type="similarity">
    <text evidence="2">Belongs to the auxin efflux carrier (TC 2.A.69) family.</text>
</comment>
<evidence type="ECO:0000313" key="9">
    <source>
        <dbReference type="EMBL" id="MDB7982435.1"/>
    </source>
</evidence>
<gene>
    <name evidence="9" type="ORF">PND82_06365</name>
</gene>
<feature type="transmembrane region" description="Helical" evidence="8">
    <location>
        <begin position="67"/>
        <end position="85"/>
    </location>
</feature>
<keyword evidence="4" id="KW-1003">Cell membrane</keyword>
<dbReference type="GO" id="GO:0005886">
    <property type="term" value="C:plasma membrane"/>
    <property type="evidence" value="ECO:0007669"/>
    <property type="project" value="UniProtKB-SubCell"/>
</dbReference>
<evidence type="ECO:0000256" key="7">
    <source>
        <dbReference type="ARBA" id="ARBA00023136"/>
    </source>
</evidence>
<dbReference type="InterPro" id="IPR038770">
    <property type="entry name" value="Na+/solute_symporter_sf"/>
</dbReference>
<feature type="transmembrane region" description="Helical" evidence="8">
    <location>
        <begin position="6"/>
        <end position="24"/>
    </location>
</feature>
<feature type="transmembrane region" description="Helical" evidence="8">
    <location>
        <begin position="224"/>
        <end position="241"/>
    </location>
</feature>
<comment type="caution">
    <text evidence="9">The sequence shown here is derived from an EMBL/GenBank/DDBJ whole genome shotgun (WGS) entry which is preliminary data.</text>
</comment>
<accession>A0AAW6CXL7</accession>
<dbReference type="PANTHER" id="PTHR36838:SF1">
    <property type="entry name" value="SLR1864 PROTEIN"/>
    <property type="match status" value="1"/>
</dbReference>
<evidence type="ECO:0000313" key="10">
    <source>
        <dbReference type="Proteomes" id="UP001212981"/>
    </source>
</evidence>
<evidence type="ECO:0000256" key="5">
    <source>
        <dbReference type="ARBA" id="ARBA00022692"/>
    </source>
</evidence>
<dbReference type="AlphaFoldDB" id="A0AAW6CXL7"/>
<name>A0AAW6CXL7_9FIRM</name>
<dbReference type="InterPro" id="IPR004776">
    <property type="entry name" value="Mem_transp_PIN-like"/>
</dbReference>
<sequence length="304" mass="34085">MSSTLILLRQILIMFLLMIAGYCLRKKQLLSLEGASSVSNLMLYICGPAIMILSFDTSFSYLRLQNMGIAFLFSVLITLVSIFLAKLFMSSEQTLEQFGIVFCNSGFIGLPLVQNILGTECVFYLTIYMAVFTLFVWTYGIYLISKGKTKIKLSKAFLNPAMFSVFIGFFLFCTPFTLPDIVHETFQLLGDCNTPLGMIVLGSYLANSSSVHIFTSKEGYKVSFFRLIVVPLCTVFVMMLLPMQYYDIRMTLLIANSTPVGVMLAMFSQMYAGDFEYGARIVSLSTLLSLISIPLVLSMTNILW</sequence>
<feature type="transmembrane region" description="Helical" evidence="8">
    <location>
        <begin position="97"/>
        <end position="117"/>
    </location>
</feature>
<dbReference type="Proteomes" id="UP001212981">
    <property type="component" value="Unassembled WGS sequence"/>
</dbReference>
<proteinExistence type="inferred from homology"/>
<evidence type="ECO:0000256" key="2">
    <source>
        <dbReference type="ARBA" id="ARBA00010145"/>
    </source>
</evidence>
<evidence type="ECO:0000256" key="6">
    <source>
        <dbReference type="ARBA" id="ARBA00022989"/>
    </source>
</evidence>
<keyword evidence="3" id="KW-0813">Transport</keyword>